<evidence type="ECO:0000256" key="7">
    <source>
        <dbReference type="ARBA" id="ARBA00022982"/>
    </source>
</evidence>
<dbReference type="GO" id="GO:0140575">
    <property type="term" value="F:transmembrane monodehydroascorbate reductase activity"/>
    <property type="evidence" value="ECO:0007669"/>
    <property type="project" value="InterPro"/>
</dbReference>
<evidence type="ECO:0000256" key="1">
    <source>
        <dbReference type="ARBA" id="ARBA00001970"/>
    </source>
</evidence>
<evidence type="ECO:0000256" key="8">
    <source>
        <dbReference type="ARBA" id="ARBA00022989"/>
    </source>
</evidence>
<evidence type="ECO:0000313" key="15">
    <source>
        <dbReference type="Proteomes" id="UP000629468"/>
    </source>
</evidence>
<evidence type="ECO:0000256" key="6">
    <source>
        <dbReference type="ARBA" id="ARBA00022723"/>
    </source>
</evidence>
<dbReference type="PANTHER" id="PTHR15422:SF24">
    <property type="entry name" value="DOMON RELATED DOMAIN-CONTAINING PROTEIN"/>
    <property type="match status" value="1"/>
</dbReference>
<dbReference type="AlphaFoldDB" id="A0A8H7EYQ0"/>
<dbReference type="Pfam" id="PF03188">
    <property type="entry name" value="Cytochrom_B561"/>
    <property type="match status" value="1"/>
</dbReference>
<comment type="cofactor">
    <cofactor evidence="1">
        <name>heme b</name>
        <dbReference type="ChEBI" id="CHEBI:60344"/>
    </cofactor>
</comment>
<evidence type="ECO:0000256" key="10">
    <source>
        <dbReference type="ARBA" id="ARBA00023136"/>
    </source>
</evidence>
<feature type="transmembrane region" description="Helical" evidence="12">
    <location>
        <begin position="53"/>
        <end position="72"/>
    </location>
</feature>
<dbReference type="InterPro" id="IPR045150">
    <property type="entry name" value="CYB561D1/2"/>
</dbReference>
<dbReference type="GO" id="GO:0016020">
    <property type="term" value="C:membrane"/>
    <property type="evidence" value="ECO:0007669"/>
    <property type="project" value="UniProtKB-SubCell"/>
</dbReference>
<dbReference type="Gene3D" id="1.20.120.1770">
    <property type="match status" value="1"/>
</dbReference>
<feature type="transmembrane region" description="Helical" evidence="12">
    <location>
        <begin position="92"/>
        <end position="113"/>
    </location>
</feature>
<evidence type="ECO:0000256" key="12">
    <source>
        <dbReference type="SAM" id="Phobius"/>
    </source>
</evidence>
<dbReference type="PANTHER" id="PTHR15422">
    <property type="entry name" value="OS05G0565100 PROTEIN"/>
    <property type="match status" value="1"/>
</dbReference>
<evidence type="ECO:0000256" key="2">
    <source>
        <dbReference type="ARBA" id="ARBA00004141"/>
    </source>
</evidence>
<comment type="caution">
    <text evidence="14">The sequence shown here is derived from an EMBL/GenBank/DDBJ whole genome shotgun (WGS) entry which is preliminary data.</text>
</comment>
<gene>
    <name evidence="14" type="ORF">Agabi119p4_8398</name>
</gene>
<evidence type="ECO:0000256" key="4">
    <source>
        <dbReference type="ARBA" id="ARBA00022617"/>
    </source>
</evidence>
<dbReference type="Proteomes" id="UP000629468">
    <property type="component" value="Unassembled WGS sequence"/>
</dbReference>
<proteinExistence type="predicted"/>
<dbReference type="CDD" id="cd08760">
    <property type="entry name" value="Cyt_b561_FRRS1_like"/>
    <property type="match status" value="1"/>
</dbReference>
<dbReference type="EMBL" id="JABXXO010000011">
    <property type="protein sequence ID" value="KAF7763861.1"/>
    <property type="molecule type" value="Genomic_DNA"/>
</dbReference>
<evidence type="ECO:0000256" key="11">
    <source>
        <dbReference type="SAM" id="MobiDB-lite"/>
    </source>
</evidence>
<evidence type="ECO:0000313" key="14">
    <source>
        <dbReference type="EMBL" id="KAF7763861.1"/>
    </source>
</evidence>
<comment type="subcellular location">
    <subcellularLocation>
        <location evidence="2">Membrane</location>
        <topology evidence="2">Multi-pass membrane protein</topology>
    </subcellularLocation>
</comment>
<evidence type="ECO:0000256" key="5">
    <source>
        <dbReference type="ARBA" id="ARBA00022692"/>
    </source>
</evidence>
<evidence type="ECO:0000259" key="13">
    <source>
        <dbReference type="PROSITE" id="PS50939"/>
    </source>
</evidence>
<evidence type="ECO:0000256" key="3">
    <source>
        <dbReference type="ARBA" id="ARBA00022448"/>
    </source>
</evidence>
<name>A0A8H7EYQ0_AGABI</name>
<keyword evidence="7" id="KW-0249">Electron transport</keyword>
<feature type="region of interest" description="Disordered" evidence="11">
    <location>
        <begin position="194"/>
        <end position="220"/>
    </location>
</feature>
<accession>A0A8H7EYQ0</accession>
<keyword evidence="4" id="KW-0349">Heme</keyword>
<evidence type="ECO:0000256" key="9">
    <source>
        <dbReference type="ARBA" id="ARBA00023004"/>
    </source>
</evidence>
<dbReference type="GO" id="GO:0046872">
    <property type="term" value="F:metal ion binding"/>
    <property type="evidence" value="ECO:0007669"/>
    <property type="project" value="UniProtKB-KW"/>
</dbReference>
<keyword evidence="5 12" id="KW-0812">Transmembrane</keyword>
<feature type="transmembrane region" description="Helical" evidence="12">
    <location>
        <begin position="125"/>
        <end position="148"/>
    </location>
</feature>
<organism evidence="14 15">
    <name type="scientific">Agaricus bisporus var. burnettii</name>
    <dbReference type="NCBI Taxonomy" id="192524"/>
    <lineage>
        <taxon>Eukaryota</taxon>
        <taxon>Fungi</taxon>
        <taxon>Dikarya</taxon>
        <taxon>Basidiomycota</taxon>
        <taxon>Agaricomycotina</taxon>
        <taxon>Agaricomycetes</taxon>
        <taxon>Agaricomycetidae</taxon>
        <taxon>Agaricales</taxon>
        <taxon>Agaricineae</taxon>
        <taxon>Agaricaceae</taxon>
        <taxon>Agaricus</taxon>
    </lineage>
</organism>
<feature type="domain" description="Cytochrome b561" evidence="13">
    <location>
        <begin position="1"/>
        <end position="186"/>
    </location>
</feature>
<protein>
    <recommendedName>
        <fullName evidence="13">Cytochrome b561 domain-containing protein</fullName>
    </recommendedName>
</protein>
<feature type="transmembrane region" description="Helical" evidence="12">
    <location>
        <begin position="168"/>
        <end position="187"/>
    </location>
</feature>
<dbReference type="SMART" id="SM00665">
    <property type="entry name" value="B561"/>
    <property type="match status" value="1"/>
</dbReference>
<keyword evidence="3" id="KW-0813">Transport</keyword>
<feature type="transmembrane region" description="Helical" evidence="12">
    <location>
        <begin position="19"/>
        <end position="41"/>
    </location>
</feature>
<dbReference type="PROSITE" id="PS50939">
    <property type="entry name" value="CYTOCHROME_B561"/>
    <property type="match status" value="1"/>
</dbReference>
<keyword evidence="6" id="KW-0479">Metal-binding</keyword>
<keyword evidence="8 12" id="KW-1133">Transmembrane helix</keyword>
<dbReference type="GO" id="GO:0020037">
    <property type="term" value="F:heme binding"/>
    <property type="evidence" value="ECO:0007669"/>
    <property type="project" value="TreeGrafter"/>
</dbReference>
<reference evidence="14 15" key="1">
    <citation type="journal article" name="Sci. Rep.">
        <title>Telomere-to-telomere assembled and centromere annotated genomes of the two main subspecies of the button mushroom Agaricus bisporus reveal especially polymorphic chromosome ends.</title>
        <authorList>
            <person name="Sonnenberg A.S.M."/>
            <person name="Sedaghat-Telgerd N."/>
            <person name="Lavrijssen B."/>
            <person name="Ohm R.A."/>
            <person name="Hendrickx P.M."/>
            <person name="Scholtmeijer K."/>
            <person name="Baars J.J.P."/>
            <person name="van Peer A."/>
        </authorList>
    </citation>
    <scope>NUCLEOTIDE SEQUENCE [LARGE SCALE GENOMIC DNA]</scope>
    <source>
        <strain evidence="14 15">H119_p4</strain>
    </source>
</reference>
<dbReference type="InterPro" id="IPR006593">
    <property type="entry name" value="Cyt_b561/ferric_Rdtase_TM"/>
</dbReference>
<keyword evidence="9" id="KW-0408">Iron</keyword>
<keyword evidence="10 12" id="KW-0472">Membrane</keyword>
<sequence length="220" mass="24646">MSAVFTIPLSPLEKRARNHALLCGIGFLIFLPIGVLVARYTRTYTRTWFGAHWVMQFLISGPIIFAGVALGYMTGNDLDLEPFSDPHQRVGLTLLILYLVQLLLGAVVHFVKLPSVFHGHRAPHNYLHIAVGVTIFILAAYQVHYGLYTQWTVATGGLHLIPDSAKHAWLALIIIFWVLFVLGLGFLPRQLKQESQARSDVKRKEPEDRLAKEEALPKSG</sequence>